<dbReference type="GO" id="GO:0046872">
    <property type="term" value="F:metal ion binding"/>
    <property type="evidence" value="ECO:0007669"/>
    <property type="project" value="UniProtKB-UniRule"/>
</dbReference>
<dbReference type="GO" id="GO:0005794">
    <property type="term" value="C:Golgi apparatus"/>
    <property type="evidence" value="ECO:0007669"/>
    <property type="project" value="TreeGrafter"/>
</dbReference>
<comment type="function">
    <text evidence="11">Catalyzes the transfer of galactose onto proteins or lipids.</text>
</comment>
<keyword evidence="5 11" id="KW-0808">Transferase</keyword>
<protein>
    <recommendedName>
        <fullName evidence="11">Beta-1,4-N-acetylgalactosaminyltransferase</fullName>
        <ecNumber evidence="11">2.4.1.-</ecNumber>
    </recommendedName>
    <alternativeName>
        <fullName evidence="11">Beta-4-GalNAcT</fullName>
    </alternativeName>
</protein>
<evidence type="ECO:0000256" key="1">
    <source>
        <dbReference type="ARBA" id="ARBA00004606"/>
    </source>
</evidence>
<dbReference type="PANTHER" id="PTHR19300">
    <property type="entry name" value="BETA-1,4-GALACTOSYLTRANSFERASE"/>
    <property type="match status" value="1"/>
</dbReference>
<evidence type="ECO:0000256" key="4">
    <source>
        <dbReference type="ARBA" id="ARBA00022676"/>
    </source>
</evidence>
<evidence type="ECO:0000256" key="5">
    <source>
        <dbReference type="ARBA" id="ARBA00022679"/>
    </source>
</evidence>
<dbReference type="AlphaFoldDB" id="L7MIF1"/>
<evidence type="ECO:0000256" key="6">
    <source>
        <dbReference type="ARBA" id="ARBA00022692"/>
    </source>
</evidence>
<comment type="pathway">
    <text evidence="2 11">Protein modification; protein glycosylation.</text>
</comment>
<comment type="similarity">
    <text evidence="3 11">Belongs to the glycosyltransferase 7 family.</text>
</comment>
<evidence type="ECO:0000313" key="14">
    <source>
        <dbReference type="EMBL" id="JAA63765.1"/>
    </source>
</evidence>
<evidence type="ECO:0000259" key="12">
    <source>
        <dbReference type="Pfam" id="PF02709"/>
    </source>
</evidence>
<dbReference type="PRINTS" id="PR02050">
    <property type="entry name" value="B14GALTRFASE"/>
</dbReference>
<dbReference type="GO" id="GO:0033842">
    <property type="term" value="F:N-acetyl-beta-glucosaminyl-derivative 4-beta-N-acetylgalactosaminyltransferase activity"/>
    <property type="evidence" value="ECO:0007669"/>
    <property type="project" value="TreeGrafter"/>
</dbReference>
<feature type="transmembrane region" description="Helical" evidence="11">
    <location>
        <begin position="103"/>
        <end position="122"/>
    </location>
</feature>
<dbReference type="Pfam" id="PF13733">
    <property type="entry name" value="Glyco_transf_7N"/>
    <property type="match status" value="1"/>
</dbReference>
<dbReference type="GO" id="GO:0006688">
    <property type="term" value="P:glycosphingolipid biosynthetic process"/>
    <property type="evidence" value="ECO:0007669"/>
    <property type="project" value="TreeGrafter"/>
</dbReference>
<dbReference type="GO" id="GO:0016020">
    <property type="term" value="C:membrane"/>
    <property type="evidence" value="ECO:0007669"/>
    <property type="project" value="UniProtKB-SubCell"/>
</dbReference>
<evidence type="ECO:0000256" key="8">
    <source>
        <dbReference type="ARBA" id="ARBA00022989"/>
    </source>
</evidence>
<dbReference type="UniPathway" id="UPA00378"/>
<keyword evidence="11" id="KW-0479">Metal-binding</keyword>
<organism evidence="14">
    <name type="scientific">Rhipicephalus pulchellus</name>
    <name type="common">Yellow backed tick</name>
    <name type="synonym">Dermacentor pulchellus</name>
    <dbReference type="NCBI Taxonomy" id="72859"/>
    <lineage>
        <taxon>Eukaryota</taxon>
        <taxon>Metazoa</taxon>
        <taxon>Ecdysozoa</taxon>
        <taxon>Arthropoda</taxon>
        <taxon>Chelicerata</taxon>
        <taxon>Arachnida</taxon>
        <taxon>Acari</taxon>
        <taxon>Parasitiformes</taxon>
        <taxon>Ixodida</taxon>
        <taxon>Ixodoidea</taxon>
        <taxon>Ixodidae</taxon>
        <taxon>Rhipicephalinae</taxon>
        <taxon>Rhipicephalus</taxon>
        <taxon>Rhipicephalus</taxon>
    </lineage>
</organism>
<keyword evidence="11" id="KW-0464">Manganese</keyword>
<comment type="subcellular location">
    <subcellularLocation>
        <location evidence="1 11">Membrane</location>
        <topology evidence="1 11">Single-pass type II membrane protein</topology>
    </subcellularLocation>
</comment>
<dbReference type="PANTHER" id="PTHR19300:SF57">
    <property type="entry name" value="BETA-1,4-N-ACETYLGALACTOSAMINYLTRANSFERASE"/>
    <property type="match status" value="1"/>
</dbReference>
<dbReference type="GO" id="GO:0008378">
    <property type="term" value="F:galactosyltransferase activity"/>
    <property type="evidence" value="ECO:0007669"/>
    <property type="project" value="TreeGrafter"/>
</dbReference>
<sequence>SEYRSAKHLAKPALCSLWQNKYREFIETEWRSVGRRITFAYLHGTKDEAAIALQATIRDWKFQSTFAPRNFCVMIPLVETKGMKKAEGRRIAYDVWRLSPIHILSLILATFAVLILMHWVFYMEDIQDALNAVSPRFFWYSGTIKSIEKDQESPRDAVNDSRRENASPENLCPLISPNLVGDIPVRMDVPSQEVAEKEFPDVMPGGHFRPKECTSRHRVAILVPYRNRTEHLNIFAYNIHRVLSRQQIDYGVFIIEQGDNAGFNRGKLFNVGYVEATALYDYQCFIFHDIDIIPIDDRNVYTCPEKPRHMSVNVNKKSTVLYPHFFGGVSALNKDQMLRVNGYSNKYWGWGAEDDDMSHRLEIYGYRIHRRPGKIGRYVTLTDAKSQPRDERLGLFRNWRSRVSKDGLNSLKYKRLDMAFKKFYTWILVDLREST</sequence>
<dbReference type="Gene3D" id="3.90.550.10">
    <property type="entry name" value="Spore Coat Polysaccharide Biosynthesis Protein SpsA, Chain A"/>
    <property type="match status" value="1"/>
</dbReference>
<dbReference type="InterPro" id="IPR027995">
    <property type="entry name" value="Galactosyl_T_N"/>
</dbReference>
<dbReference type="EMBL" id="GACK01001269">
    <property type="protein sequence ID" value="JAA63765.1"/>
    <property type="molecule type" value="mRNA"/>
</dbReference>
<proteinExistence type="evidence at transcript level"/>
<dbReference type="InterPro" id="IPR029044">
    <property type="entry name" value="Nucleotide-diphossugar_trans"/>
</dbReference>
<evidence type="ECO:0000256" key="3">
    <source>
        <dbReference type="ARBA" id="ARBA00005735"/>
    </source>
</evidence>
<evidence type="ECO:0000256" key="11">
    <source>
        <dbReference type="RuleBase" id="RU368121"/>
    </source>
</evidence>
<evidence type="ECO:0000256" key="9">
    <source>
        <dbReference type="ARBA" id="ARBA00023136"/>
    </source>
</evidence>
<evidence type="ECO:0000256" key="10">
    <source>
        <dbReference type="ARBA" id="ARBA00023180"/>
    </source>
</evidence>
<dbReference type="GO" id="GO:0005975">
    <property type="term" value="P:carbohydrate metabolic process"/>
    <property type="evidence" value="ECO:0007669"/>
    <property type="project" value="InterPro"/>
</dbReference>
<accession>L7MIF1</accession>
<reference evidence="14" key="1">
    <citation type="submission" date="2012-11" db="EMBL/GenBank/DDBJ databases">
        <authorList>
            <person name="Lucero-Rivera Y.E."/>
            <person name="Tovar-Ramirez D."/>
        </authorList>
    </citation>
    <scope>NUCLEOTIDE SEQUENCE</scope>
    <source>
        <tissue evidence="14">Salivary gland</tissue>
    </source>
</reference>
<keyword evidence="6 11" id="KW-0812">Transmembrane</keyword>
<keyword evidence="10 11" id="KW-0325">Glycoprotein</keyword>
<dbReference type="SUPFAM" id="SSF53448">
    <property type="entry name" value="Nucleotide-diphospho-sugar transferases"/>
    <property type="match status" value="1"/>
</dbReference>
<name>L7MIF1_RHIPC</name>
<keyword evidence="7 11" id="KW-0735">Signal-anchor</keyword>
<reference evidence="14" key="2">
    <citation type="journal article" date="2015" name="J. Proteomics">
        <title>Sexual differences in the sialomes of the zebra tick, Rhipicephalus pulchellus.</title>
        <authorList>
            <person name="Tan A.W."/>
            <person name="Francischetti I.M."/>
            <person name="Slovak M."/>
            <person name="Kini R.M."/>
            <person name="Ribeiro J.M."/>
        </authorList>
    </citation>
    <scope>NUCLEOTIDE SEQUENCE</scope>
    <source>
        <tissue evidence="14">Salivary gland</tissue>
    </source>
</reference>
<feature type="domain" description="Galactosyltransferase N-terminal" evidence="13">
    <location>
        <begin position="172"/>
        <end position="304"/>
    </location>
</feature>
<evidence type="ECO:0000256" key="2">
    <source>
        <dbReference type="ARBA" id="ARBA00004922"/>
    </source>
</evidence>
<dbReference type="Pfam" id="PF02709">
    <property type="entry name" value="Glyco_transf_7C"/>
    <property type="match status" value="1"/>
</dbReference>
<keyword evidence="8 11" id="KW-1133">Transmembrane helix</keyword>
<comment type="cofactor">
    <cofactor evidence="11">
        <name>Mn(2+)</name>
        <dbReference type="ChEBI" id="CHEBI:29035"/>
    </cofactor>
</comment>
<keyword evidence="9 11" id="KW-0472">Membrane</keyword>
<dbReference type="EC" id="2.4.1.-" evidence="11"/>
<dbReference type="InterPro" id="IPR027791">
    <property type="entry name" value="Galactosyl_T_C"/>
</dbReference>
<feature type="non-terminal residue" evidence="14">
    <location>
        <position position="1"/>
    </location>
</feature>
<keyword evidence="4 11" id="KW-0328">Glycosyltransferase</keyword>
<dbReference type="InterPro" id="IPR003859">
    <property type="entry name" value="Galactosyl_T"/>
</dbReference>
<evidence type="ECO:0000259" key="13">
    <source>
        <dbReference type="Pfam" id="PF13733"/>
    </source>
</evidence>
<evidence type="ECO:0000256" key="7">
    <source>
        <dbReference type="ARBA" id="ARBA00022968"/>
    </source>
</evidence>
<feature type="domain" description="Galactosyltransferase C-terminal" evidence="12">
    <location>
        <begin position="308"/>
        <end position="381"/>
    </location>
</feature>